<dbReference type="PANTHER" id="PTHR34406:SF1">
    <property type="entry name" value="PROTEIN YCEI"/>
    <property type="match status" value="1"/>
</dbReference>
<dbReference type="STRING" id="1391654.AKJ09_05203"/>
<dbReference type="AlphaFoldDB" id="A0A0K1PZF7"/>
<evidence type="ECO:0000313" key="3">
    <source>
        <dbReference type="EMBL" id="AKU98539.1"/>
    </source>
</evidence>
<dbReference type="Gene3D" id="2.40.128.110">
    <property type="entry name" value="Lipid/polyisoprenoid-binding, YceI-like"/>
    <property type="match status" value="1"/>
</dbReference>
<gene>
    <name evidence="3" type="ORF">AKJ09_05203</name>
</gene>
<keyword evidence="1" id="KW-0732">Signal</keyword>
<feature type="chain" id="PRO_5005466639" description="Lipid/polyisoprenoid-binding YceI-like domain-containing protein" evidence="1">
    <location>
        <begin position="25"/>
        <end position="182"/>
    </location>
</feature>
<dbReference type="InterPro" id="IPR007372">
    <property type="entry name" value="Lipid/polyisoprenoid-bd_YceI"/>
</dbReference>
<protein>
    <recommendedName>
        <fullName evidence="2">Lipid/polyisoprenoid-binding YceI-like domain-containing protein</fullName>
    </recommendedName>
</protein>
<dbReference type="SUPFAM" id="SSF101874">
    <property type="entry name" value="YceI-like"/>
    <property type="match status" value="1"/>
</dbReference>
<proteinExistence type="predicted"/>
<evidence type="ECO:0000259" key="2">
    <source>
        <dbReference type="SMART" id="SM00867"/>
    </source>
</evidence>
<feature type="domain" description="Lipid/polyisoprenoid-binding YceI-like" evidence="2">
    <location>
        <begin position="23"/>
        <end position="180"/>
    </location>
</feature>
<keyword evidence="4" id="KW-1185">Reference proteome</keyword>
<dbReference type="EMBL" id="CP012333">
    <property type="protein sequence ID" value="AKU98539.1"/>
    <property type="molecule type" value="Genomic_DNA"/>
</dbReference>
<name>A0A0K1PZF7_9BACT</name>
<evidence type="ECO:0000313" key="4">
    <source>
        <dbReference type="Proteomes" id="UP000064967"/>
    </source>
</evidence>
<dbReference type="SMART" id="SM00867">
    <property type="entry name" value="YceI"/>
    <property type="match status" value="1"/>
</dbReference>
<dbReference type="Pfam" id="PF04264">
    <property type="entry name" value="YceI"/>
    <property type="match status" value="1"/>
</dbReference>
<dbReference type="Proteomes" id="UP000064967">
    <property type="component" value="Chromosome"/>
</dbReference>
<feature type="signal peptide" evidence="1">
    <location>
        <begin position="1"/>
        <end position="24"/>
    </location>
</feature>
<dbReference type="InterPro" id="IPR036761">
    <property type="entry name" value="TTHA0802/YceI-like_sf"/>
</dbReference>
<dbReference type="KEGG" id="llu:AKJ09_05203"/>
<sequence length="182" mass="18942">MSATKSKVLLVVPFLALVPLTAGAALGPASQSSVTFDAAGPGGMKIEGTTKALAVREDGPDVRVTVALDGLATGIALRDRHMREKYLEVAKYPTAEFVVPRGNLQFPKAGAVSGDADGTITIHGVSRPAKIHYTARPGQDGIDVTGATQVKMTDFGINVPSYLGVTVKPNVDIAVTFHTKDS</sequence>
<evidence type="ECO:0000256" key="1">
    <source>
        <dbReference type="SAM" id="SignalP"/>
    </source>
</evidence>
<dbReference type="RefSeq" id="WP_169927796.1">
    <property type="nucleotide sequence ID" value="NZ_CP012333.1"/>
</dbReference>
<dbReference type="PANTHER" id="PTHR34406">
    <property type="entry name" value="PROTEIN YCEI"/>
    <property type="match status" value="1"/>
</dbReference>
<reference evidence="3 4" key="1">
    <citation type="submission" date="2015-08" db="EMBL/GenBank/DDBJ databases">
        <authorList>
            <person name="Babu N.S."/>
            <person name="Beckwith C.J."/>
            <person name="Beseler K.G."/>
            <person name="Brison A."/>
            <person name="Carone J.V."/>
            <person name="Caskin T.P."/>
            <person name="Diamond M."/>
            <person name="Durham M.E."/>
            <person name="Foxe J.M."/>
            <person name="Go M."/>
            <person name="Henderson B.A."/>
            <person name="Jones I.B."/>
            <person name="McGettigan J.A."/>
            <person name="Micheletti S.J."/>
            <person name="Nasrallah M.E."/>
            <person name="Ortiz D."/>
            <person name="Piller C.R."/>
            <person name="Privatt S.R."/>
            <person name="Schneider S.L."/>
            <person name="Sharp S."/>
            <person name="Smith T.C."/>
            <person name="Stanton J.D."/>
            <person name="Ullery H.E."/>
            <person name="Wilson R.J."/>
            <person name="Serrano M.G."/>
            <person name="Buck G."/>
            <person name="Lee V."/>
            <person name="Wang Y."/>
            <person name="Carvalho R."/>
            <person name="Voegtly L."/>
            <person name="Shi R."/>
            <person name="Duckworth R."/>
            <person name="Johnson A."/>
            <person name="Loviza R."/>
            <person name="Walstead R."/>
            <person name="Shah Z."/>
            <person name="Kiflezghi M."/>
            <person name="Wade K."/>
            <person name="Ball S.L."/>
            <person name="Bradley K.W."/>
            <person name="Asai D.J."/>
            <person name="Bowman C.A."/>
            <person name="Russell D.A."/>
            <person name="Pope W.H."/>
            <person name="Jacobs-Sera D."/>
            <person name="Hendrix R.W."/>
            <person name="Hatfull G.F."/>
        </authorList>
    </citation>
    <scope>NUCLEOTIDE SEQUENCE [LARGE SCALE GENOMIC DNA]</scope>
    <source>
        <strain evidence="3 4">DSM 27648</strain>
    </source>
</reference>
<organism evidence="3 4">
    <name type="scientific">Labilithrix luteola</name>
    <dbReference type="NCBI Taxonomy" id="1391654"/>
    <lineage>
        <taxon>Bacteria</taxon>
        <taxon>Pseudomonadati</taxon>
        <taxon>Myxococcota</taxon>
        <taxon>Polyangia</taxon>
        <taxon>Polyangiales</taxon>
        <taxon>Labilitrichaceae</taxon>
        <taxon>Labilithrix</taxon>
    </lineage>
</organism>
<accession>A0A0K1PZF7</accession>